<dbReference type="EMBL" id="JACEFF010000019">
    <property type="protein sequence ID" value="KAH9645624.1"/>
    <property type="molecule type" value="Genomic_DNA"/>
</dbReference>
<comment type="caution">
    <text evidence="1">The sequence shown here is derived from an EMBL/GenBank/DDBJ whole genome shotgun (WGS) entry which is preliminary data.</text>
</comment>
<dbReference type="InterPro" id="IPR032063">
    <property type="entry name" value="MavL-like"/>
</dbReference>
<gene>
    <name evidence="1" type="ORF">HF086_005273</name>
</gene>
<dbReference type="Pfam" id="PF16062">
    <property type="entry name" value="MavL-like"/>
    <property type="match status" value="3"/>
</dbReference>
<accession>A0A922MZ83</accession>
<protein>
    <submittedName>
        <fullName evidence="1">Uncharacterized protein</fullName>
    </submittedName>
</protein>
<name>A0A922MZ83_SPOEX</name>
<evidence type="ECO:0000313" key="2">
    <source>
        <dbReference type="Proteomes" id="UP000814243"/>
    </source>
</evidence>
<evidence type="ECO:0000313" key="1">
    <source>
        <dbReference type="EMBL" id="KAH9645624.1"/>
    </source>
</evidence>
<reference evidence="1" key="1">
    <citation type="journal article" date="2021" name="G3 (Bethesda)">
        <title>Genome and transcriptome analysis of the beet armyworm Spodoptera exigua reveals targets for pest control. .</title>
        <authorList>
            <person name="Simon S."/>
            <person name="Breeschoten T."/>
            <person name="Jansen H.J."/>
            <person name="Dirks R.P."/>
            <person name="Schranz M.E."/>
            <person name="Ros V.I.D."/>
        </authorList>
    </citation>
    <scope>NUCLEOTIDE SEQUENCE</scope>
    <source>
        <strain evidence="1">TB_SE_WUR_2020</strain>
    </source>
</reference>
<organism evidence="1 2">
    <name type="scientific">Spodoptera exigua</name>
    <name type="common">Beet armyworm</name>
    <name type="synonym">Noctua fulgens</name>
    <dbReference type="NCBI Taxonomy" id="7107"/>
    <lineage>
        <taxon>Eukaryota</taxon>
        <taxon>Metazoa</taxon>
        <taxon>Ecdysozoa</taxon>
        <taxon>Arthropoda</taxon>
        <taxon>Hexapoda</taxon>
        <taxon>Insecta</taxon>
        <taxon>Pterygota</taxon>
        <taxon>Neoptera</taxon>
        <taxon>Endopterygota</taxon>
        <taxon>Lepidoptera</taxon>
        <taxon>Glossata</taxon>
        <taxon>Ditrysia</taxon>
        <taxon>Noctuoidea</taxon>
        <taxon>Noctuidae</taxon>
        <taxon>Amphipyrinae</taxon>
        <taxon>Spodoptera</taxon>
    </lineage>
</organism>
<dbReference type="AlphaFoldDB" id="A0A922MZ83"/>
<sequence>MIKNEQHFFYISRNVENFPMLQAKRQKMDITRSFHSYAWCKPDWCYPSMSKESNELLRQCAANDVEGINKDLAIDTPGLEKLKVRRSIEKLKKNIVSTYPLIHERVLLLITHFLIYKSLSTGYSRKGPSPSWERQTPTYSCPGRKGTIGPRFQRENRMDCEDILITAEQNVPEQGYGEEVTPTTCLNVLKNTCIVYVCVGLGVWKISKHQVDVYVLSVMERVRHLLRGAALQHVADLNFAYITPSDTVLGIILSYYYLLIRSHYPISFHYPISSHYPIISY</sequence>
<dbReference type="Proteomes" id="UP000814243">
    <property type="component" value="Unassembled WGS sequence"/>
</dbReference>
<proteinExistence type="predicted"/>